<keyword evidence="2" id="KW-0560">Oxidoreductase</keyword>
<dbReference type="InterPro" id="IPR002347">
    <property type="entry name" value="SDR_fam"/>
</dbReference>
<evidence type="ECO:0000256" key="2">
    <source>
        <dbReference type="ARBA" id="ARBA00023002"/>
    </source>
</evidence>
<dbReference type="AlphaFoldDB" id="A0A7W2DP37"/>
<dbReference type="GO" id="GO:0016491">
    <property type="term" value="F:oxidoreductase activity"/>
    <property type="evidence" value="ECO:0007669"/>
    <property type="project" value="UniProtKB-KW"/>
</dbReference>
<comment type="similarity">
    <text evidence="1">Belongs to the short-chain dehydrogenases/reductases (SDR) family.</text>
</comment>
<comment type="caution">
    <text evidence="3">The sequence shown here is derived from an EMBL/GenBank/DDBJ whole genome shotgun (WGS) entry which is preliminary data.</text>
</comment>
<dbReference type="InterPro" id="IPR036291">
    <property type="entry name" value="NAD(P)-bd_dom_sf"/>
</dbReference>
<reference evidence="3 4" key="1">
    <citation type="submission" date="2020-07" db="EMBL/GenBank/DDBJ databases">
        <title>Differential regulation of undecylprodigiosin biosynthesis in the yeast-scavenging Streptomyces strain MBK6.</title>
        <authorList>
            <person name="Baral B."/>
            <person name="Siitonen V."/>
            <person name="Laughlin M."/>
            <person name="Yamada K."/>
            <person name="Ilomaeki M."/>
            <person name="Metsae-Ketelae M."/>
            <person name="Niemi J."/>
        </authorList>
    </citation>
    <scope>NUCLEOTIDE SEQUENCE [LARGE SCALE GENOMIC DNA]</scope>
    <source>
        <strain evidence="3 4">MBK6</strain>
    </source>
</reference>
<evidence type="ECO:0000313" key="4">
    <source>
        <dbReference type="Proteomes" id="UP000587608"/>
    </source>
</evidence>
<proteinExistence type="inferred from homology"/>
<dbReference type="PRINTS" id="PR00080">
    <property type="entry name" value="SDRFAMILY"/>
</dbReference>
<dbReference type="Proteomes" id="UP000587608">
    <property type="component" value="Unassembled WGS sequence"/>
</dbReference>
<dbReference type="PRINTS" id="PR00081">
    <property type="entry name" value="GDHRDH"/>
</dbReference>
<evidence type="ECO:0000313" key="3">
    <source>
        <dbReference type="EMBL" id="MBA5220425.1"/>
    </source>
</evidence>
<dbReference type="SUPFAM" id="SSF51735">
    <property type="entry name" value="NAD(P)-binding Rossmann-fold domains"/>
    <property type="match status" value="1"/>
</dbReference>
<protein>
    <submittedName>
        <fullName evidence="3">SDR family oxidoreductase</fullName>
    </submittedName>
</protein>
<dbReference type="PANTHER" id="PTHR43639">
    <property type="entry name" value="OXIDOREDUCTASE, SHORT-CHAIN DEHYDROGENASE/REDUCTASE FAMILY (AFU_ORTHOLOGUE AFUA_5G02870)"/>
    <property type="match status" value="1"/>
</dbReference>
<name>A0A7W2DP37_9ACTN</name>
<dbReference type="RefSeq" id="WP_191852135.1">
    <property type="nucleotide sequence ID" value="NZ_JACERG010000003.1"/>
</dbReference>
<organism evidence="3 4">
    <name type="scientific">Streptomyces griseoaurantiacus</name>
    <dbReference type="NCBI Taxonomy" id="68213"/>
    <lineage>
        <taxon>Bacteria</taxon>
        <taxon>Bacillati</taxon>
        <taxon>Actinomycetota</taxon>
        <taxon>Actinomycetes</taxon>
        <taxon>Kitasatosporales</taxon>
        <taxon>Streptomycetaceae</taxon>
        <taxon>Streptomyces</taxon>
        <taxon>Streptomyces aurantiacus group</taxon>
    </lineage>
</organism>
<gene>
    <name evidence="3" type="ORF">H1X69_03200</name>
</gene>
<dbReference type="Gene3D" id="3.40.50.720">
    <property type="entry name" value="NAD(P)-binding Rossmann-like Domain"/>
    <property type="match status" value="1"/>
</dbReference>
<dbReference type="CDD" id="cd05233">
    <property type="entry name" value="SDR_c"/>
    <property type="match status" value="1"/>
</dbReference>
<dbReference type="EMBL" id="JACERG010000003">
    <property type="protein sequence ID" value="MBA5220425.1"/>
    <property type="molecule type" value="Genomic_DNA"/>
</dbReference>
<evidence type="ECO:0000256" key="1">
    <source>
        <dbReference type="ARBA" id="ARBA00006484"/>
    </source>
</evidence>
<accession>A0A7W2DP37</accession>
<dbReference type="PANTHER" id="PTHR43639:SF1">
    <property type="entry name" value="SHORT-CHAIN DEHYDROGENASE_REDUCTASE FAMILY PROTEIN"/>
    <property type="match status" value="1"/>
</dbReference>
<dbReference type="Pfam" id="PF13561">
    <property type="entry name" value="adh_short_C2"/>
    <property type="match status" value="1"/>
</dbReference>
<sequence>MNTTDTTDTTDTTSTANGSGKKVAVVTGASQGIGAGLVEAYRKLGFAVVAASRTIAASDEPDLVTVRGDIADPDTAERVAAAAIERFGRIDTLVNNAGLFVAKPFTEYTREDYDAVTGVNLGGFFRLTQLAVGQMLRQGGGHVVQISTSLVDHAFAAVPSVLASLTKGGLQSATKALAIEYAGRGIRSNAVALGIIRTPMHAEENFATYAALHPVGRMGEIGDIVDAVLYLENAPFVTGEILHVDGGQSAGH</sequence>